<evidence type="ECO:0000313" key="2">
    <source>
        <dbReference type="EMBL" id="TSJ74830.1"/>
    </source>
</evidence>
<feature type="compositionally biased region" description="Low complexity" evidence="1">
    <location>
        <begin position="69"/>
        <end position="80"/>
    </location>
</feature>
<organism evidence="2 3">
    <name type="scientific">Corynebacterium godavarianum</name>
    <dbReference type="NCBI Taxonomy" id="2054421"/>
    <lineage>
        <taxon>Bacteria</taxon>
        <taxon>Bacillati</taxon>
        <taxon>Actinomycetota</taxon>
        <taxon>Actinomycetes</taxon>
        <taxon>Mycobacteriales</taxon>
        <taxon>Corynebacteriaceae</taxon>
        <taxon>Corynebacterium</taxon>
    </lineage>
</organism>
<keyword evidence="3" id="KW-1185">Reference proteome</keyword>
<evidence type="ECO:0000256" key="1">
    <source>
        <dbReference type="SAM" id="MobiDB-lite"/>
    </source>
</evidence>
<dbReference type="EMBL" id="VMHH01000003">
    <property type="protein sequence ID" value="TSJ74830.1"/>
    <property type="molecule type" value="Genomic_DNA"/>
</dbReference>
<accession>A0ABY3E568</accession>
<feature type="compositionally biased region" description="Low complexity" evidence="1">
    <location>
        <begin position="19"/>
        <end position="53"/>
    </location>
</feature>
<proteinExistence type="predicted"/>
<dbReference type="Proteomes" id="UP000320747">
    <property type="component" value="Unassembled WGS sequence"/>
</dbReference>
<reference evidence="2 3" key="1">
    <citation type="submission" date="2019-07" db="EMBL/GenBank/DDBJ databases">
        <title>Draft genome of Corynebacterium godavarianum and other related strains.</title>
        <authorList>
            <person name="Bernier A.-M."/>
            <person name="Bernard K."/>
        </authorList>
    </citation>
    <scope>NUCLEOTIDE SEQUENCE [LARGE SCALE GENOMIC DNA]</scope>
    <source>
        <strain evidence="2 3">LMG 29598</strain>
    </source>
</reference>
<name>A0ABY3E568_9CORY</name>
<feature type="region of interest" description="Disordered" evidence="1">
    <location>
        <begin position="18"/>
        <end position="87"/>
    </location>
</feature>
<comment type="caution">
    <text evidence="2">The sequence shown here is derived from an EMBL/GenBank/DDBJ whole genome shotgun (WGS) entry which is preliminary data.</text>
</comment>
<evidence type="ECO:0000313" key="3">
    <source>
        <dbReference type="Proteomes" id="UP000320747"/>
    </source>
</evidence>
<sequence>MLPKGCACSPIPAWRPGCAAPRASRRGLASAARAPRSPGRGRSASCCSSTGSLRRTDSDRIPWRGGAGRARPGGIRLGAGNLTHSRH</sequence>
<gene>
    <name evidence="2" type="ORF">FPH17_05080</name>
</gene>
<protein>
    <submittedName>
        <fullName evidence="2">Uncharacterized protein</fullName>
    </submittedName>
</protein>